<name>A0A0U1MBC2_TALIS</name>
<organism evidence="5 6">
    <name type="scientific">Talaromyces islandicus</name>
    <name type="common">Penicillium islandicum</name>
    <dbReference type="NCBI Taxonomy" id="28573"/>
    <lineage>
        <taxon>Eukaryota</taxon>
        <taxon>Fungi</taxon>
        <taxon>Dikarya</taxon>
        <taxon>Ascomycota</taxon>
        <taxon>Pezizomycotina</taxon>
        <taxon>Eurotiomycetes</taxon>
        <taxon>Eurotiomycetidae</taxon>
        <taxon>Eurotiales</taxon>
        <taxon>Trichocomaceae</taxon>
        <taxon>Talaromyces</taxon>
        <taxon>Talaromyces sect. Islandici</taxon>
    </lineage>
</organism>
<feature type="domain" description="HTH CENPB-type" evidence="4">
    <location>
        <begin position="131"/>
        <end position="197"/>
    </location>
</feature>
<evidence type="ECO:0000313" key="6">
    <source>
        <dbReference type="Proteomes" id="UP000054383"/>
    </source>
</evidence>
<dbReference type="GO" id="GO:0003677">
    <property type="term" value="F:DNA binding"/>
    <property type="evidence" value="ECO:0007669"/>
    <property type="project" value="UniProtKB-KW"/>
</dbReference>
<feature type="region of interest" description="Disordered" evidence="3">
    <location>
        <begin position="51"/>
        <end position="81"/>
    </location>
</feature>
<accession>A0A0U1MBC2</accession>
<dbReference type="Proteomes" id="UP000054383">
    <property type="component" value="Unassembled WGS sequence"/>
</dbReference>
<keyword evidence="6" id="KW-1185">Reference proteome</keyword>
<evidence type="ECO:0000256" key="2">
    <source>
        <dbReference type="ARBA" id="ARBA00023242"/>
    </source>
</evidence>
<feature type="compositionally biased region" description="Pro residues" evidence="3">
    <location>
        <begin position="57"/>
        <end position="71"/>
    </location>
</feature>
<evidence type="ECO:0000259" key="4">
    <source>
        <dbReference type="PROSITE" id="PS51253"/>
    </source>
</evidence>
<dbReference type="InterPro" id="IPR050863">
    <property type="entry name" value="CenT-Element_Derived"/>
</dbReference>
<dbReference type="InterPro" id="IPR009057">
    <property type="entry name" value="Homeodomain-like_sf"/>
</dbReference>
<dbReference type="PROSITE" id="PS51253">
    <property type="entry name" value="HTH_CENPB"/>
    <property type="match status" value="1"/>
</dbReference>
<keyword evidence="1" id="KW-0238">DNA-binding</keyword>
<protein>
    <recommendedName>
        <fullName evidence="4">HTH CENPB-type domain-containing protein</fullName>
    </recommendedName>
</protein>
<dbReference type="Pfam" id="PF04218">
    <property type="entry name" value="CENP-B_N"/>
    <property type="match status" value="1"/>
</dbReference>
<dbReference type="Gene3D" id="1.10.10.60">
    <property type="entry name" value="Homeodomain-like"/>
    <property type="match status" value="2"/>
</dbReference>
<evidence type="ECO:0000256" key="1">
    <source>
        <dbReference type="ARBA" id="ARBA00023125"/>
    </source>
</evidence>
<gene>
    <name evidence="5" type="ORF">PISL3812_09963</name>
</gene>
<dbReference type="AlphaFoldDB" id="A0A0U1MBC2"/>
<dbReference type="PANTHER" id="PTHR19303:SF70">
    <property type="entry name" value="HTH CENPB-TYPE DOMAIN-CONTAINING PROTEIN"/>
    <property type="match status" value="1"/>
</dbReference>
<evidence type="ECO:0000256" key="3">
    <source>
        <dbReference type="SAM" id="MobiDB-lite"/>
    </source>
</evidence>
<reference evidence="5 6" key="1">
    <citation type="submission" date="2015-04" db="EMBL/GenBank/DDBJ databases">
        <authorList>
            <person name="Syromyatnikov M.Y."/>
            <person name="Popov V.N."/>
        </authorList>
    </citation>
    <scope>NUCLEOTIDE SEQUENCE [LARGE SCALE GENOMIC DNA]</scope>
    <source>
        <strain evidence="5">WF-38-12</strain>
    </source>
</reference>
<dbReference type="Pfam" id="PF03221">
    <property type="entry name" value="HTH_Tnp_Tc5"/>
    <property type="match status" value="1"/>
</dbReference>
<evidence type="ECO:0000313" key="5">
    <source>
        <dbReference type="EMBL" id="CRG92888.1"/>
    </source>
</evidence>
<dbReference type="GO" id="GO:0005634">
    <property type="term" value="C:nucleus"/>
    <property type="evidence" value="ECO:0007669"/>
    <property type="project" value="TreeGrafter"/>
</dbReference>
<dbReference type="InterPro" id="IPR007889">
    <property type="entry name" value="HTH_Psq"/>
</dbReference>
<dbReference type="PANTHER" id="PTHR19303">
    <property type="entry name" value="TRANSPOSON"/>
    <property type="match status" value="1"/>
</dbReference>
<dbReference type="STRING" id="28573.A0A0U1MBC2"/>
<keyword evidence="2" id="KW-0539">Nucleus</keyword>
<proteinExistence type="predicted"/>
<dbReference type="InterPro" id="IPR006600">
    <property type="entry name" value="HTH_CenpB_DNA-bd_dom"/>
</dbReference>
<sequence>MVDGHAMPSQGCDYFLTDMGNYGSPSMEAACCMSLPPSYSTMPLHLWPSKSSFPESSPAPPHPPLPTPSSTPTPRRTLTNEERRKICQYREDNKAATQIDIGAHFGVDRSTVSKILRRKEEYLGIGDGTRSPIKKNKGKVPDLEKAIVNWARNYQRQKILLTDAMIEEKARRFAEICGEVLTPDRLQHFKQKINPAQ</sequence>
<dbReference type="SUPFAM" id="SSF46689">
    <property type="entry name" value="Homeodomain-like"/>
    <property type="match status" value="2"/>
</dbReference>
<dbReference type="EMBL" id="CVMT01000025">
    <property type="protein sequence ID" value="CRG92888.1"/>
    <property type="molecule type" value="Genomic_DNA"/>
</dbReference>
<dbReference type="OrthoDB" id="9909311at2759"/>